<keyword evidence="3" id="KW-0812">Transmembrane</keyword>
<accession>A0A6L7IQ54</accession>
<feature type="domain" description="ABC3 transporter permease C-terminal" evidence="6">
    <location>
        <begin position="64"/>
        <end position="184"/>
    </location>
</feature>
<sequence>MLAKLAFRNIRRSVKDYGVYFVTLVFGVAVFYAFNSVTSQSILFDLEDTATASVFDMTGQMLGMFSVVIACVLGFLVLYANGFLIRRRKQEFGTYLMLGMNPRSVSAIVLMETVAVGLVSLVVGLLLGFALSQGLSFVTAGLFNIQMTQYRFVFSTDAFLLTLGCFVLIFAVTGLFNTLSIRRYKLIDLLSARSRNARFRVRNPWISLVAFVAAVGVVAWAYLTLIDNGLLQFDEGFWRATALMVAGTFLFFWSLAGFALAVIERTRGVYFKGLAMFTMRQIASKVNTAFVSLSVVCIMLFFSLTVFSTGMGLARAFSGNVEDGTLYDATLTANVYLNAGGVHDEEALASMSEEDREYQQVADEKAAAVTADAEAYGWDIAAKLADSSPTWDQLVERSVQIDAFVSADASYGELMDRYGHDTGNEKQNEALHGQGVTLIAESQFNALAELTGRPTVDLGEDGFAVNNTLDAMKALSEAVSREGETLEAGGRTLTATGELRSQPLEDAAFSASGAEFIVPDSVIADLRAQGAVPDQSLLNLMYKTSRTEGDKLLQQMLGEASPANPEVAASGWAFSPKPWPVTLSFTAEEVIVQSSGMNLMISYLALYIGFVFLIATAAILAIQQLSETSDSLGRYQVLAEIGCDRRMIFRSLRTQVLVYFLVPLALALCHTVCAVGIISDAVLVQLGVSVLEPALMTGVLVGVVYGAYLLVTYYASRGIIRASLGKKLLG</sequence>
<evidence type="ECO:0000256" key="5">
    <source>
        <dbReference type="ARBA" id="ARBA00023136"/>
    </source>
</evidence>
<evidence type="ECO:0000259" key="6">
    <source>
        <dbReference type="Pfam" id="PF02687"/>
    </source>
</evidence>
<dbReference type="EMBL" id="CP063310">
    <property type="protein sequence ID" value="QOS69707.1"/>
    <property type="molecule type" value="Genomic_DNA"/>
</dbReference>
<dbReference type="InterPro" id="IPR003838">
    <property type="entry name" value="ABC3_permease_C"/>
</dbReference>
<dbReference type="Proteomes" id="UP000478463">
    <property type="component" value="Chromosome"/>
</dbReference>
<evidence type="ECO:0000256" key="2">
    <source>
        <dbReference type="ARBA" id="ARBA00022475"/>
    </source>
</evidence>
<dbReference type="RefSeq" id="WP_160941693.1">
    <property type="nucleotide sequence ID" value="NZ_CP063310.1"/>
</dbReference>
<dbReference type="AlphaFoldDB" id="A0A6L7IQ54"/>
<dbReference type="InterPro" id="IPR052536">
    <property type="entry name" value="ABC-4_Integral_Memb_Prot"/>
</dbReference>
<evidence type="ECO:0000256" key="1">
    <source>
        <dbReference type="ARBA" id="ARBA00004651"/>
    </source>
</evidence>
<proteinExistence type="predicted"/>
<evidence type="ECO:0000256" key="4">
    <source>
        <dbReference type="ARBA" id="ARBA00022989"/>
    </source>
</evidence>
<organism evidence="7 8">
    <name type="scientific">Eggerthella guodeyinii</name>
    <dbReference type="NCBI Taxonomy" id="2690837"/>
    <lineage>
        <taxon>Bacteria</taxon>
        <taxon>Bacillati</taxon>
        <taxon>Actinomycetota</taxon>
        <taxon>Coriobacteriia</taxon>
        <taxon>Eggerthellales</taxon>
        <taxon>Eggerthellaceae</taxon>
        <taxon>Eggerthella</taxon>
    </lineage>
</organism>
<keyword evidence="5" id="KW-0472">Membrane</keyword>
<name>A0A6L7IQ54_9ACTN</name>
<dbReference type="GO" id="GO:0005886">
    <property type="term" value="C:plasma membrane"/>
    <property type="evidence" value="ECO:0007669"/>
    <property type="project" value="UniProtKB-SubCell"/>
</dbReference>
<keyword evidence="4" id="KW-1133">Transmembrane helix</keyword>
<dbReference type="PANTHER" id="PTHR46795:SF3">
    <property type="entry name" value="ABC TRANSPORTER PERMEASE"/>
    <property type="match status" value="1"/>
</dbReference>
<dbReference type="KEGG" id="egd:GS424_007705"/>
<dbReference type="PANTHER" id="PTHR46795">
    <property type="entry name" value="ABC TRANSPORTER PERMEASE-RELATED-RELATED"/>
    <property type="match status" value="1"/>
</dbReference>
<gene>
    <name evidence="7" type="ORF">GS424_007705</name>
</gene>
<protein>
    <submittedName>
        <fullName evidence="7">ABC transporter permease</fullName>
    </submittedName>
</protein>
<evidence type="ECO:0000256" key="3">
    <source>
        <dbReference type="ARBA" id="ARBA00022692"/>
    </source>
</evidence>
<keyword evidence="2" id="KW-1003">Cell membrane</keyword>
<reference evidence="7 8" key="1">
    <citation type="submission" date="2020-10" db="EMBL/GenBank/DDBJ databases">
        <title>Eggerthella sp. nov., isolated from human feces.</title>
        <authorList>
            <person name="Yajun G."/>
        </authorList>
    </citation>
    <scope>NUCLEOTIDE SEQUENCE [LARGE SCALE GENOMIC DNA]</scope>
    <source>
        <strain evidence="7 8">HF-1101</strain>
    </source>
</reference>
<comment type="subcellular location">
    <subcellularLocation>
        <location evidence="1">Cell membrane</location>
        <topology evidence="1">Multi-pass membrane protein</topology>
    </subcellularLocation>
</comment>
<evidence type="ECO:0000313" key="8">
    <source>
        <dbReference type="Proteomes" id="UP000478463"/>
    </source>
</evidence>
<dbReference type="Pfam" id="PF02687">
    <property type="entry name" value="FtsX"/>
    <property type="match status" value="1"/>
</dbReference>
<evidence type="ECO:0000313" key="7">
    <source>
        <dbReference type="EMBL" id="QOS69707.1"/>
    </source>
</evidence>